<accession>A0A3M0JHP7</accession>
<protein>
    <submittedName>
        <fullName evidence="2">Uncharacterized protein</fullName>
    </submittedName>
</protein>
<reference evidence="2 3" key="1">
    <citation type="submission" date="2018-07" db="EMBL/GenBank/DDBJ databases">
        <title>A high quality draft genome assembly of the barn swallow (H. rustica rustica).</title>
        <authorList>
            <person name="Formenti G."/>
            <person name="Chiara M."/>
            <person name="Poveda L."/>
            <person name="Francoijs K.-J."/>
            <person name="Bonisoli-Alquati A."/>
            <person name="Canova L."/>
            <person name="Gianfranceschi L."/>
            <person name="Horner D.S."/>
            <person name="Saino N."/>
        </authorList>
    </citation>
    <scope>NUCLEOTIDE SEQUENCE [LARGE SCALE GENOMIC DNA]</scope>
    <source>
        <strain evidence="2">Chelidonia</strain>
        <tissue evidence="2">Blood</tissue>
    </source>
</reference>
<keyword evidence="3" id="KW-1185">Reference proteome</keyword>
<organism evidence="2 3">
    <name type="scientific">Hirundo rustica rustica</name>
    <dbReference type="NCBI Taxonomy" id="333673"/>
    <lineage>
        <taxon>Eukaryota</taxon>
        <taxon>Metazoa</taxon>
        <taxon>Chordata</taxon>
        <taxon>Craniata</taxon>
        <taxon>Vertebrata</taxon>
        <taxon>Euteleostomi</taxon>
        <taxon>Archelosauria</taxon>
        <taxon>Archosauria</taxon>
        <taxon>Dinosauria</taxon>
        <taxon>Saurischia</taxon>
        <taxon>Theropoda</taxon>
        <taxon>Coelurosauria</taxon>
        <taxon>Aves</taxon>
        <taxon>Neognathae</taxon>
        <taxon>Neoaves</taxon>
        <taxon>Telluraves</taxon>
        <taxon>Australaves</taxon>
        <taxon>Passeriformes</taxon>
        <taxon>Sylvioidea</taxon>
        <taxon>Hirundinidae</taxon>
        <taxon>Hirundo</taxon>
    </lineage>
</organism>
<name>A0A3M0JHP7_HIRRU</name>
<evidence type="ECO:0000313" key="3">
    <source>
        <dbReference type="Proteomes" id="UP000269221"/>
    </source>
</evidence>
<gene>
    <name evidence="2" type="ORF">DUI87_22977</name>
</gene>
<dbReference type="AlphaFoldDB" id="A0A3M0JHP7"/>
<evidence type="ECO:0000313" key="2">
    <source>
        <dbReference type="EMBL" id="RMC00369.1"/>
    </source>
</evidence>
<evidence type="ECO:0000256" key="1">
    <source>
        <dbReference type="SAM" id="MobiDB-lite"/>
    </source>
</evidence>
<comment type="caution">
    <text evidence="2">The sequence shown here is derived from an EMBL/GenBank/DDBJ whole genome shotgun (WGS) entry which is preliminary data.</text>
</comment>
<proteinExistence type="predicted"/>
<dbReference type="Proteomes" id="UP000269221">
    <property type="component" value="Unassembled WGS sequence"/>
</dbReference>
<feature type="region of interest" description="Disordered" evidence="1">
    <location>
        <begin position="128"/>
        <end position="154"/>
    </location>
</feature>
<sequence length="243" mass="27824">MESPFSLFFCKLDEPKLLICSSGHSRPFTNFAAVPWTHSRTFISLNHEAQDYAQCSSSDFTDFELSGDSGWDTRISSFDTHLNRNSLFQTYFLYFQVVQCNISNVVTCLNFWVEFRKEAERLKNCKDQFGNAEKNKPPGPESPSFDTPAHQHPPKPAQLLHIWDPSPTGTELRLDYHMAVNDTPLQGYSSNFFFQKMECCCSSLGTQMVSSKYGILVKKNWKRVISALRGLEELTPELSFAFR</sequence>
<dbReference type="EMBL" id="QRBI01000144">
    <property type="protein sequence ID" value="RMC00369.1"/>
    <property type="molecule type" value="Genomic_DNA"/>
</dbReference>